<evidence type="ECO:0000256" key="1">
    <source>
        <dbReference type="ARBA" id="ARBA00008769"/>
    </source>
</evidence>
<comment type="similarity">
    <text evidence="1 2">Belongs to the OprB family.</text>
</comment>
<dbReference type="EMBL" id="CP019384">
    <property type="protein sequence ID" value="QAT17769.1"/>
    <property type="molecule type" value="Genomic_DNA"/>
</dbReference>
<dbReference type="InterPro" id="IPR007049">
    <property type="entry name" value="Carb-sel_porin_OprB"/>
</dbReference>
<name>A0A410P6F6_VELA1</name>
<evidence type="ECO:0000313" key="4">
    <source>
        <dbReference type="EMBL" id="QAT17769.1"/>
    </source>
</evidence>
<dbReference type="InterPro" id="IPR038673">
    <property type="entry name" value="OprB_sf"/>
</dbReference>
<evidence type="ECO:0000256" key="2">
    <source>
        <dbReference type="RuleBase" id="RU363072"/>
    </source>
</evidence>
<dbReference type="PANTHER" id="PTHR37944">
    <property type="entry name" value="PORIN B"/>
    <property type="match status" value="1"/>
</dbReference>
<dbReference type="PANTHER" id="PTHR37944:SF1">
    <property type="entry name" value="PORIN B"/>
    <property type="match status" value="1"/>
</dbReference>
<proteinExistence type="inferred from homology"/>
<dbReference type="PROSITE" id="PS51257">
    <property type="entry name" value="PROKAR_LIPOPROTEIN"/>
    <property type="match status" value="1"/>
</dbReference>
<dbReference type="Pfam" id="PF04966">
    <property type="entry name" value="OprB"/>
    <property type="match status" value="1"/>
</dbReference>
<dbReference type="KEGG" id="vai:BU251_08565"/>
<dbReference type="Gene3D" id="2.40.160.180">
    <property type="entry name" value="Carbohydrate-selective porin OprB"/>
    <property type="match status" value="1"/>
</dbReference>
<reference evidence="4 5" key="1">
    <citation type="submission" date="2017-01" db="EMBL/GenBank/DDBJ databases">
        <title>First insights into the biology of 'candidatus Vampirococcus archaeovorus'.</title>
        <authorList>
            <person name="Kizina J."/>
            <person name="Jordan S."/>
            <person name="Stueber K."/>
            <person name="Reinhardt R."/>
            <person name="Harder J."/>
        </authorList>
    </citation>
    <scope>NUCLEOTIDE SEQUENCE [LARGE SCALE GENOMIC DNA]</scope>
    <source>
        <strain evidence="4 5">LiM</strain>
    </source>
</reference>
<keyword evidence="5" id="KW-1185">Reference proteome</keyword>
<dbReference type="Proteomes" id="UP000287243">
    <property type="component" value="Chromosome"/>
</dbReference>
<dbReference type="GO" id="GO:0016020">
    <property type="term" value="C:membrane"/>
    <property type="evidence" value="ECO:0007669"/>
    <property type="project" value="InterPro"/>
</dbReference>
<dbReference type="GO" id="GO:0008643">
    <property type="term" value="P:carbohydrate transport"/>
    <property type="evidence" value="ECO:0007669"/>
    <property type="project" value="InterPro"/>
</dbReference>
<gene>
    <name evidence="4" type="ORF">BU251_08565</name>
</gene>
<dbReference type="GO" id="GO:0015288">
    <property type="term" value="F:porin activity"/>
    <property type="evidence" value="ECO:0007669"/>
    <property type="project" value="InterPro"/>
</dbReference>
<protein>
    <submittedName>
        <fullName evidence="4">Carbohydrate-selective porin</fullName>
    </submittedName>
</protein>
<keyword evidence="3" id="KW-0175">Coiled coil</keyword>
<feature type="coiled-coil region" evidence="3">
    <location>
        <begin position="27"/>
        <end position="89"/>
    </location>
</feature>
<evidence type="ECO:0000313" key="5">
    <source>
        <dbReference type="Proteomes" id="UP000287243"/>
    </source>
</evidence>
<sequence length="457" mass="50643">MGDVKNFVVFAVFGILAACARPAWADEESLRAVIADLQARVEALEKKAAAQEARIQDQHKCFLEQEKTINNQEKNLRDYKATVEALDQRLHRQEPSAIEIGRGLEIGAGATVIVQGTNNANAGAGEDRADASYSADVTLAKEFESVNGRAFVHLEAGTGDGLEDNLALYSNVNRDADNNNDVHLTEAWYEQGSCHDRFAITFGKLDPTVYFDTNEAANDETTQFLGRIFRNNPAIEFPDNALGVRLAYMPKEWVEFNVGVFDANADWEKVGDDAFCAGQAALKPKVFGRQGNYRILGWYNDLPHTSWLTPTNDKEPAFGFALSFDQMVTDEVMLFCRYGWQDPRVYNPSLAATGDRIFSLEQSWSAGVRVEGGLWGREKDVLGLAVGQAIASGDYKKSNSALAAKSEGHLEAYYNIHLNDHLSISPDFQYIWNPFGQDVIGNTDPVCVWGLRSQIDF</sequence>
<organism evidence="4 5">
    <name type="scientific">Velamenicoccus archaeovorus</name>
    <dbReference type="NCBI Taxonomy" id="1930593"/>
    <lineage>
        <taxon>Bacteria</taxon>
        <taxon>Pseudomonadati</taxon>
        <taxon>Candidatus Omnitrophota</taxon>
        <taxon>Candidatus Velamenicoccus</taxon>
    </lineage>
</organism>
<accession>A0A410P6F6</accession>
<dbReference type="InterPro" id="IPR052932">
    <property type="entry name" value="OprB_Porin"/>
</dbReference>
<evidence type="ECO:0000256" key="3">
    <source>
        <dbReference type="SAM" id="Coils"/>
    </source>
</evidence>
<dbReference type="AlphaFoldDB" id="A0A410P6F6"/>